<dbReference type="GO" id="GO:0003700">
    <property type="term" value="F:DNA-binding transcription factor activity"/>
    <property type="evidence" value="ECO:0007669"/>
    <property type="project" value="InterPro"/>
</dbReference>
<dbReference type="Gene3D" id="1.10.10.60">
    <property type="entry name" value="Homeodomain-like"/>
    <property type="match status" value="1"/>
</dbReference>
<evidence type="ECO:0000256" key="2">
    <source>
        <dbReference type="ARBA" id="ARBA00023163"/>
    </source>
</evidence>
<keyword evidence="1" id="KW-0805">Transcription regulation</keyword>
<dbReference type="Proteomes" id="UP000320431">
    <property type="component" value="Unassembled WGS sequence"/>
</dbReference>
<dbReference type="InterPro" id="IPR018060">
    <property type="entry name" value="HTH_AraC"/>
</dbReference>
<name>A0A508APN9_9GAMM</name>
<accession>A0A508APN9</accession>
<reference evidence="3 4" key="1">
    <citation type="submission" date="2019-10" db="EMBL/GenBank/DDBJ databases">
        <title>Lysobacter alkalisoli sp. nov., isolated from saline-alkaline soil.</title>
        <authorList>
            <person name="Sun J.-Q."/>
        </authorList>
    </citation>
    <scope>NUCLEOTIDE SEQUENCE [LARGE SCALE GENOMIC DNA]</scope>
    <source>
        <strain evidence="3 4">KCTC 42381</strain>
    </source>
</reference>
<dbReference type="EMBL" id="VICD02000212">
    <property type="protein sequence ID" value="KAB8180351.1"/>
    <property type="molecule type" value="Genomic_DNA"/>
</dbReference>
<dbReference type="SUPFAM" id="SSF46689">
    <property type="entry name" value="Homeodomain-like"/>
    <property type="match status" value="1"/>
</dbReference>
<dbReference type="AlphaFoldDB" id="A0A508APN9"/>
<protein>
    <submittedName>
        <fullName evidence="3">Helix-turn-helix domain-containing protein</fullName>
    </submittedName>
</protein>
<gene>
    <name evidence="3" type="ORF">FKV24_012455</name>
</gene>
<evidence type="ECO:0000256" key="1">
    <source>
        <dbReference type="ARBA" id="ARBA00023015"/>
    </source>
</evidence>
<comment type="caution">
    <text evidence="3">The sequence shown here is derived from an EMBL/GenBank/DDBJ whole genome shotgun (WGS) entry which is preliminary data.</text>
</comment>
<evidence type="ECO:0000313" key="3">
    <source>
        <dbReference type="EMBL" id="KAB8180351.1"/>
    </source>
</evidence>
<sequence>MGCRRRSRCRARELLLRRDMPASQIALEAGFAHHSHMMRTLRRVLGEASVAPLRRKRPREQATAASGADLS</sequence>
<dbReference type="InterPro" id="IPR009057">
    <property type="entry name" value="Homeodomain-like_sf"/>
</dbReference>
<dbReference type="RefSeq" id="WP_141482595.1">
    <property type="nucleotide sequence ID" value="NZ_VICD02000212.1"/>
</dbReference>
<proteinExistence type="predicted"/>
<organism evidence="3 4">
    <name type="scientific">Marilutibacter maris</name>
    <dbReference type="NCBI Taxonomy" id="1605891"/>
    <lineage>
        <taxon>Bacteria</taxon>
        <taxon>Pseudomonadati</taxon>
        <taxon>Pseudomonadota</taxon>
        <taxon>Gammaproteobacteria</taxon>
        <taxon>Lysobacterales</taxon>
        <taxon>Lysobacteraceae</taxon>
        <taxon>Marilutibacter</taxon>
    </lineage>
</organism>
<dbReference type="Pfam" id="PF12833">
    <property type="entry name" value="HTH_18"/>
    <property type="match status" value="1"/>
</dbReference>
<evidence type="ECO:0000313" key="4">
    <source>
        <dbReference type="Proteomes" id="UP000320431"/>
    </source>
</evidence>
<dbReference type="GO" id="GO:0043565">
    <property type="term" value="F:sequence-specific DNA binding"/>
    <property type="evidence" value="ECO:0007669"/>
    <property type="project" value="InterPro"/>
</dbReference>
<dbReference type="PROSITE" id="PS01124">
    <property type="entry name" value="HTH_ARAC_FAMILY_2"/>
    <property type="match status" value="1"/>
</dbReference>
<keyword evidence="2" id="KW-0804">Transcription</keyword>